<protein>
    <submittedName>
        <fullName evidence="5">Flagellar hook-basal body protein</fullName>
    </submittedName>
</protein>
<dbReference type="RefSeq" id="WP_194702759.1">
    <property type="nucleotide sequence ID" value="NZ_JADKNH010000009.1"/>
</dbReference>
<dbReference type="InterPro" id="IPR037925">
    <property type="entry name" value="FlgE/F/G-like"/>
</dbReference>
<evidence type="ECO:0000256" key="1">
    <source>
        <dbReference type="ARBA" id="ARBA00009677"/>
    </source>
</evidence>
<feature type="domain" description="Flagellar basal body rod protein N-terminal" evidence="2">
    <location>
        <begin position="5"/>
        <end position="35"/>
    </location>
</feature>
<dbReference type="Pfam" id="PF22692">
    <property type="entry name" value="LlgE_F_G_D1"/>
    <property type="match status" value="1"/>
</dbReference>
<keyword evidence="5" id="KW-0969">Cilium</keyword>
<evidence type="ECO:0000259" key="4">
    <source>
        <dbReference type="Pfam" id="PF22692"/>
    </source>
</evidence>
<reference evidence="5 6" key="1">
    <citation type="submission" date="2020-11" db="EMBL/GenBank/DDBJ databases">
        <title>Fusibacter basophilias sp. nov.</title>
        <authorList>
            <person name="Qiu D."/>
        </authorList>
    </citation>
    <scope>NUCLEOTIDE SEQUENCE [LARGE SCALE GENOMIC DNA]</scope>
    <source>
        <strain evidence="5 6">Q10-2</strain>
    </source>
</reference>
<dbReference type="PANTHER" id="PTHR30435:SF19">
    <property type="entry name" value="FLAGELLAR BASAL-BODY ROD PROTEIN FLGG"/>
    <property type="match status" value="1"/>
</dbReference>
<keyword evidence="5" id="KW-0966">Cell projection</keyword>
<keyword evidence="6" id="KW-1185">Reference proteome</keyword>
<dbReference type="PROSITE" id="PS00588">
    <property type="entry name" value="FLAGELLA_BB_ROD"/>
    <property type="match status" value="1"/>
</dbReference>
<dbReference type="InterPro" id="IPR019776">
    <property type="entry name" value="Flagellar_basal_body_rod_CS"/>
</dbReference>
<dbReference type="InterPro" id="IPR001444">
    <property type="entry name" value="Flag_bb_rod_N"/>
</dbReference>
<dbReference type="Proteomes" id="UP000614200">
    <property type="component" value="Unassembled WGS sequence"/>
</dbReference>
<dbReference type="Pfam" id="PF06429">
    <property type="entry name" value="Flg_bbr_C"/>
    <property type="match status" value="1"/>
</dbReference>
<evidence type="ECO:0000313" key="5">
    <source>
        <dbReference type="EMBL" id="MBF4694527.1"/>
    </source>
</evidence>
<organism evidence="5 6">
    <name type="scientific">Fusibacter ferrireducens</name>
    <dbReference type="NCBI Taxonomy" id="2785058"/>
    <lineage>
        <taxon>Bacteria</taxon>
        <taxon>Bacillati</taxon>
        <taxon>Bacillota</taxon>
        <taxon>Clostridia</taxon>
        <taxon>Eubacteriales</taxon>
        <taxon>Eubacteriales Family XII. Incertae Sedis</taxon>
        <taxon>Fusibacter</taxon>
    </lineage>
</organism>
<dbReference type="PANTHER" id="PTHR30435">
    <property type="entry name" value="FLAGELLAR PROTEIN"/>
    <property type="match status" value="1"/>
</dbReference>
<accession>A0ABR9ZVN0</accession>
<dbReference type="Pfam" id="PF00460">
    <property type="entry name" value="Flg_bb_rod"/>
    <property type="match status" value="1"/>
</dbReference>
<evidence type="ECO:0000259" key="3">
    <source>
        <dbReference type="Pfam" id="PF06429"/>
    </source>
</evidence>
<evidence type="ECO:0000313" key="6">
    <source>
        <dbReference type="Proteomes" id="UP000614200"/>
    </source>
</evidence>
<comment type="similarity">
    <text evidence="1">Belongs to the flagella basal body rod proteins family.</text>
</comment>
<keyword evidence="5" id="KW-0282">Flagellum</keyword>
<dbReference type="SUPFAM" id="SSF117143">
    <property type="entry name" value="Flagellar hook protein flgE"/>
    <property type="match status" value="1"/>
</dbReference>
<dbReference type="InterPro" id="IPR053967">
    <property type="entry name" value="LlgE_F_G-like_D1"/>
</dbReference>
<sequence>MVKGLYVAGTGLMTNVHRIDVISNNLANVNTTGYKKDRLEVETFNNRLFTRINGSSLPYKSGAAKVVSEYRNGEYTAQVENGFFRVNTENGIDYSTSVKFFKDRDGYIRTLYKNVGGSIDPLQGDYVLGKNGPIYVGDNAFEVDDAGNITSGGATIDNIVIYGAPTVIGTMSAGIKGYSVMTDFEQGQLEMTSRKLDLALRGTGYFNLSTENGMMLSRDGSFTINNIGELIAYDGSRVQGLDGSILITSENFSINEFGEVIQDGEITDKIKITDYSNVADLEKVGGSYFREKPEDEMTGNRVEFTGEIIQGFLEGSNTNAISEMIRLIEMNRNYESSQKVVTTIDDMIGKAVNNIAAV</sequence>
<proteinExistence type="inferred from homology"/>
<gene>
    <name evidence="5" type="ORF">ISU02_15560</name>
</gene>
<evidence type="ECO:0000259" key="2">
    <source>
        <dbReference type="Pfam" id="PF00460"/>
    </source>
</evidence>
<name>A0ABR9ZVN0_9FIRM</name>
<feature type="domain" description="Flagellar basal-body/hook protein C-terminal" evidence="3">
    <location>
        <begin position="310"/>
        <end position="353"/>
    </location>
</feature>
<dbReference type="InterPro" id="IPR010930">
    <property type="entry name" value="Flg_bb/hook_C_dom"/>
</dbReference>
<dbReference type="EMBL" id="JADKNH010000009">
    <property type="protein sequence ID" value="MBF4694527.1"/>
    <property type="molecule type" value="Genomic_DNA"/>
</dbReference>
<feature type="domain" description="Flagellar hook protein FlgE/F/G-like D1" evidence="4">
    <location>
        <begin position="199"/>
        <end position="260"/>
    </location>
</feature>
<comment type="caution">
    <text evidence="5">The sequence shown here is derived from an EMBL/GenBank/DDBJ whole genome shotgun (WGS) entry which is preliminary data.</text>
</comment>